<dbReference type="OrthoDB" id="5835829at2759"/>
<dbReference type="PANTHER" id="PTHR48046">
    <property type="entry name" value="UDP-GLYCOSYLTRANSFERASE 72E1"/>
    <property type="match status" value="1"/>
</dbReference>
<name>A0A1S3YFH2_TOBAC</name>
<reference evidence="6" key="1">
    <citation type="journal article" date="2014" name="Nat. Commun.">
        <title>The tobacco genome sequence and its comparison with those of tomato and potato.</title>
        <authorList>
            <person name="Sierro N."/>
            <person name="Battey J.N."/>
            <person name="Ouadi S."/>
            <person name="Bakaher N."/>
            <person name="Bovet L."/>
            <person name="Willig A."/>
            <person name="Goepfert S."/>
            <person name="Peitsch M.C."/>
            <person name="Ivanov N.V."/>
        </authorList>
    </citation>
    <scope>NUCLEOTIDE SEQUENCE [LARGE SCALE GENOMIC DNA]</scope>
</reference>
<dbReference type="RefSeq" id="XP_016451001.1">
    <property type="nucleotide sequence ID" value="XM_016595515.1"/>
</dbReference>
<evidence type="ECO:0000256" key="2">
    <source>
        <dbReference type="ARBA" id="ARBA00022676"/>
    </source>
</evidence>
<dbReference type="PaxDb" id="4097-A0A1S3YFH2"/>
<dbReference type="KEGG" id="nta:107775747"/>
<dbReference type="SMR" id="A0A1S3YFH2"/>
<dbReference type="SUPFAM" id="SSF53756">
    <property type="entry name" value="UDP-Glycosyltransferase/glycogen phosphorylase"/>
    <property type="match status" value="1"/>
</dbReference>
<dbReference type="Proteomes" id="UP000790787">
    <property type="component" value="Chromosome 16"/>
</dbReference>
<accession>A0A1S3YFH2</accession>
<organism evidence="6 7">
    <name type="scientific">Nicotiana tabacum</name>
    <name type="common">Common tobacco</name>
    <dbReference type="NCBI Taxonomy" id="4097"/>
    <lineage>
        <taxon>Eukaryota</taxon>
        <taxon>Viridiplantae</taxon>
        <taxon>Streptophyta</taxon>
        <taxon>Embryophyta</taxon>
        <taxon>Tracheophyta</taxon>
        <taxon>Spermatophyta</taxon>
        <taxon>Magnoliopsida</taxon>
        <taxon>eudicotyledons</taxon>
        <taxon>Gunneridae</taxon>
        <taxon>Pentapetalae</taxon>
        <taxon>asterids</taxon>
        <taxon>lamiids</taxon>
        <taxon>Solanales</taxon>
        <taxon>Solanaceae</taxon>
        <taxon>Nicotianoideae</taxon>
        <taxon>Nicotianeae</taxon>
        <taxon>Nicotiana</taxon>
    </lineage>
</organism>
<dbReference type="GeneID" id="107775747"/>
<keyword evidence="6" id="KW-1185">Reference proteome</keyword>
<dbReference type="EC" id="2.4.1.-" evidence="5"/>
<dbReference type="STRING" id="4097.A0A1S3YFH2"/>
<comment type="similarity">
    <text evidence="1 4">Belongs to the UDP-glycosyltransferase family.</text>
</comment>
<dbReference type="PANTHER" id="PTHR48046:SF4">
    <property type="entry name" value="GLYCOSYLTRANSFERASE"/>
    <property type="match status" value="1"/>
</dbReference>
<evidence type="ECO:0000256" key="4">
    <source>
        <dbReference type="RuleBase" id="RU003718"/>
    </source>
</evidence>
<protein>
    <recommendedName>
        <fullName evidence="5">Glycosyltransferase</fullName>
        <ecNumber evidence="5">2.4.1.-</ecNumber>
    </recommendedName>
</protein>
<dbReference type="GO" id="GO:0035251">
    <property type="term" value="F:UDP-glucosyltransferase activity"/>
    <property type="evidence" value="ECO:0000318"/>
    <property type="project" value="GO_Central"/>
</dbReference>
<dbReference type="InterPro" id="IPR002213">
    <property type="entry name" value="UDP_glucos_trans"/>
</dbReference>
<evidence type="ECO:0000313" key="6">
    <source>
        <dbReference type="Proteomes" id="UP000790787"/>
    </source>
</evidence>
<evidence type="ECO:0000256" key="1">
    <source>
        <dbReference type="ARBA" id="ARBA00009995"/>
    </source>
</evidence>
<dbReference type="Pfam" id="PF00201">
    <property type="entry name" value="UDPGT"/>
    <property type="match status" value="1"/>
</dbReference>
<dbReference type="Gene3D" id="3.40.50.2000">
    <property type="entry name" value="Glycogen Phosphorylase B"/>
    <property type="match status" value="2"/>
</dbReference>
<dbReference type="AlphaFoldDB" id="A0A1S3YFH2"/>
<dbReference type="OMA" id="QTELAWG"/>
<keyword evidence="3 4" id="KW-0808">Transferase</keyword>
<dbReference type="CDD" id="cd03784">
    <property type="entry name" value="GT1_Gtf-like"/>
    <property type="match status" value="1"/>
</dbReference>
<evidence type="ECO:0000313" key="7">
    <source>
        <dbReference type="RefSeq" id="XP_016451001.2"/>
    </source>
</evidence>
<keyword evidence="2 4" id="KW-0328">Glycosyltransferase</keyword>
<sequence length="488" mass="54442">MDKSTTMATAEQKEKPHVAFLPSPGMGHIIPLFEFAKRLVINHGFHVSFFVITTGASAAQNELFRSDNLPTGFHAVEIPPVENISSFFTDDMRVVTRLSIIVRESLKQYLSSLLITHRPKALIIDLFCTDAFEICKEVSIPVYSFFTASTLLMAFSLYLPTLDREVNGEFVDLPEPIQTPGCNPICPHDLLDQVKDRKNDEYKWYLLHVSRIPLAAGIFVNSWDDLEPVTLEALKENSFFQNIPIPPVHTLGPLIKQDEVVTEKDAEILTWLDNQPSDSVLFVVFGSGGTLTSEQLTELAWGLEMSHQRFILVARKPSDASASAAYFNVGSDENDPLMYLPEGFAKKTEGRGLVVPSWAPQVAILNHPSTGAFLSHCEWNSTLESVVHGVPMIAWPLYAEQRMNAAFLAEEVGVTMKFPVAPGEELISRKEIEKMVRIVMEGEKGMAMRRRAQELKESAKIALHNGGSSDDSLCRVVQFWKSDQSLCS</sequence>
<dbReference type="FunFam" id="3.40.50.2000:FF:000051">
    <property type="entry name" value="Glycosyltransferase"/>
    <property type="match status" value="1"/>
</dbReference>
<gene>
    <name evidence="7" type="primary">LOC107775747</name>
</gene>
<reference evidence="7" key="2">
    <citation type="submission" date="2025-08" db="UniProtKB">
        <authorList>
            <consortium name="RefSeq"/>
        </authorList>
    </citation>
    <scope>IDENTIFICATION</scope>
    <source>
        <tissue evidence="7">Leaf</tissue>
    </source>
</reference>
<proteinExistence type="inferred from homology"/>
<dbReference type="PROSITE" id="PS00375">
    <property type="entry name" value="UDPGT"/>
    <property type="match status" value="1"/>
</dbReference>
<evidence type="ECO:0000256" key="3">
    <source>
        <dbReference type="ARBA" id="ARBA00022679"/>
    </source>
</evidence>
<dbReference type="InterPro" id="IPR035595">
    <property type="entry name" value="UDP_glycos_trans_CS"/>
</dbReference>
<evidence type="ECO:0000256" key="5">
    <source>
        <dbReference type="RuleBase" id="RU362057"/>
    </source>
</evidence>
<dbReference type="RefSeq" id="XP_016451001.2">
    <property type="nucleotide sequence ID" value="XM_016595515.2"/>
</dbReference>